<keyword evidence="3" id="KW-1185">Reference proteome</keyword>
<organism evidence="2 3">
    <name type="scientific">Yoonia litorea</name>
    <dbReference type="NCBI Taxonomy" id="1123755"/>
    <lineage>
        <taxon>Bacteria</taxon>
        <taxon>Pseudomonadati</taxon>
        <taxon>Pseudomonadota</taxon>
        <taxon>Alphaproteobacteria</taxon>
        <taxon>Rhodobacterales</taxon>
        <taxon>Paracoccaceae</taxon>
        <taxon>Yoonia</taxon>
    </lineage>
</organism>
<feature type="region of interest" description="Disordered" evidence="1">
    <location>
        <begin position="110"/>
        <end position="135"/>
    </location>
</feature>
<dbReference type="EMBL" id="FOZM01000003">
    <property type="protein sequence ID" value="SFS21239.1"/>
    <property type="molecule type" value="Genomic_DNA"/>
</dbReference>
<name>A0A1I6MZW8_9RHOB</name>
<dbReference type="STRING" id="1123755.SAMN05444714_2776"/>
<dbReference type="AlphaFoldDB" id="A0A1I6MZW8"/>
<dbReference type="PANTHER" id="PTHR35519:SF2">
    <property type="entry name" value="PH DOMAIN PROTEIN"/>
    <property type="match status" value="1"/>
</dbReference>
<protein>
    <recommendedName>
        <fullName evidence="4">DUF4112 domain-containing protein</fullName>
    </recommendedName>
</protein>
<accession>A0A1I6MZW8</accession>
<reference evidence="2 3" key="1">
    <citation type="submission" date="2016-10" db="EMBL/GenBank/DDBJ databases">
        <authorList>
            <person name="de Groot N.N."/>
        </authorList>
    </citation>
    <scope>NUCLEOTIDE SEQUENCE [LARGE SCALE GENOMIC DNA]</scope>
    <source>
        <strain evidence="2 3">DSM 29433</strain>
    </source>
</reference>
<evidence type="ECO:0000313" key="3">
    <source>
        <dbReference type="Proteomes" id="UP000198926"/>
    </source>
</evidence>
<evidence type="ECO:0000256" key="1">
    <source>
        <dbReference type="SAM" id="MobiDB-lite"/>
    </source>
</evidence>
<evidence type="ECO:0008006" key="4">
    <source>
        <dbReference type="Google" id="ProtNLM"/>
    </source>
</evidence>
<evidence type="ECO:0000313" key="2">
    <source>
        <dbReference type="EMBL" id="SFS21239.1"/>
    </source>
</evidence>
<feature type="compositionally biased region" description="Polar residues" evidence="1">
    <location>
        <begin position="115"/>
        <end position="125"/>
    </location>
</feature>
<dbReference type="PANTHER" id="PTHR35519">
    <property type="entry name" value="MEMBRANE PROTEINS"/>
    <property type="match status" value="1"/>
</dbReference>
<sequence length="135" mass="14646">MADIAKYERWADALDARFRIFGIPVGWDSILGLIPGVGDAITVVPAALMIHDGYKSGVRKRALARMMGNTALDLTFGSIPVLGDLFDATFKSHKRNVAVLKEELSRKEAERAKFAQSNGNNAVSDTSDEDHRGAA</sequence>
<gene>
    <name evidence="2" type="ORF">SAMN05444714_2776</name>
</gene>
<dbReference type="Pfam" id="PF13430">
    <property type="entry name" value="DUF4112"/>
    <property type="match status" value="1"/>
</dbReference>
<proteinExistence type="predicted"/>
<dbReference type="InterPro" id="IPR025187">
    <property type="entry name" value="DUF4112"/>
</dbReference>
<dbReference type="RefSeq" id="WP_242649913.1">
    <property type="nucleotide sequence ID" value="NZ_FOZM01000003.1"/>
</dbReference>
<dbReference type="Proteomes" id="UP000198926">
    <property type="component" value="Unassembled WGS sequence"/>
</dbReference>